<dbReference type="EMBL" id="JABFTP020000001">
    <property type="protein sequence ID" value="KAL3265511.1"/>
    <property type="molecule type" value="Genomic_DNA"/>
</dbReference>
<evidence type="ECO:0000256" key="1">
    <source>
        <dbReference type="SAM" id="MobiDB-lite"/>
    </source>
</evidence>
<feature type="compositionally biased region" description="Basic and acidic residues" evidence="1">
    <location>
        <begin position="167"/>
        <end position="180"/>
    </location>
</feature>
<protein>
    <submittedName>
        <fullName evidence="2">Uncharacterized protein</fullName>
    </submittedName>
</protein>
<organism evidence="2 3">
    <name type="scientific">Cryptolaemus montrouzieri</name>
    <dbReference type="NCBI Taxonomy" id="559131"/>
    <lineage>
        <taxon>Eukaryota</taxon>
        <taxon>Metazoa</taxon>
        <taxon>Ecdysozoa</taxon>
        <taxon>Arthropoda</taxon>
        <taxon>Hexapoda</taxon>
        <taxon>Insecta</taxon>
        <taxon>Pterygota</taxon>
        <taxon>Neoptera</taxon>
        <taxon>Endopterygota</taxon>
        <taxon>Coleoptera</taxon>
        <taxon>Polyphaga</taxon>
        <taxon>Cucujiformia</taxon>
        <taxon>Coccinelloidea</taxon>
        <taxon>Coccinellidae</taxon>
        <taxon>Scymninae</taxon>
        <taxon>Scymnini</taxon>
        <taxon>Cryptolaemus</taxon>
    </lineage>
</organism>
<comment type="caution">
    <text evidence="2">The sequence shown here is derived from an EMBL/GenBank/DDBJ whole genome shotgun (WGS) entry which is preliminary data.</text>
</comment>
<dbReference type="Proteomes" id="UP001516400">
    <property type="component" value="Unassembled WGS sequence"/>
</dbReference>
<proteinExistence type="predicted"/>
<feature type="region of interest" description="Disordered" evidence="1">
    <location>
        <begin position="105"/>
        <end position="180"/>
    </location>
</feature>
<name>A0ABD2MHA9_9CUCU</name>
<evidence type="ECO:0000313" key="2">
    <source>
        <dbReference type="EMBL" id="KAL3265511.1"/>
    </source>
</evidence>
<gene>
    <name evidence="2" type="ORF">HHI36_009715</name>
</gene>
<feature type="compositionally biased region" description="Basic and acidic residues" evidence="1">
    <location>
        <begin position="49"/>
        <end position="65"/>
    </location>
</feature>
<evidence type="ECO:0000313" key="3">
    <source>
        <dbReference type="Proteomes" id="UP001516400"/>
    </source>
</evidence>
<accession>A0ABD2MHA9</accession>
<feature type="region of interest" description="Disordered" evidence="1">
    <location>
        <begin position="1"/>
        <end position="79"/>
    </location>
</feature>
<sequence>MATSEEESESDLRENSKKPVNLNAAPKKSEKVFSVKVPGVPNPPSNNIKDTEKQGGPRKPEKRNFADTAANTSNWSPSQTMLNLNEEKENVSRCSSVTATLTSHTLTNKNVNNDVYKEPKVKNSNSSQSNPKEKGRSEWIPVNRKKSRKQASHTSFNRRGTAEISDEEKKNGFSGTDKRV</sequence>
<keyword evidence="3" id="KW-1185">Reference proteome</keyword>
<dbReference type="AlphaFoldDB" id="A0ABD2MHA9"/>
<feature type="compositionally biased region" description="Polar residues" evidence="1">
    <location>
        <begin position="69"/>
        <end position="79"/>
    </location>
</feature>
<reference evidence="2 3" key="1">
    <citation type="journal article" date="2021" name="BMC Biol.">
        <title>Horizontally acquired antibacterial genes associated with adaptive radiation of ladybird beetles.</title>
        <authorList>
            <person name="Li H.S."/>
            <person name="Tang X.F."/>
            <person name="Huang Y.H."/>
            <person name="Xu Z.Y."/>
            <person name="Chen M.L."/>
            <person name="Du X.Y."/>
            <person name="Qiu B.Y."/>
            <person name="Chen P.T."/>
            <person name="Zhang W."/>
            <person name="Slipinski A."/>
            <person name="Escalona H.E."/>
            <person name="Waterhouse R.M."/>
            <person name="Zwick A."/>
            <person name="Pang H."/>
        </authorList>
    </citation>
    <scope>NUCLEOTIDE SEQUENCE [LARGE SCALE GENOMIC DNA]</scope>
    <source>
        <strain evidence="2">SYSU2018</strain>
    </source>
</reference>